<proteinExistence type="inferred from homology"/>
<evidence type="ECO:0000313" key="4">
    <source>
        <dbReference type="EMBL" id="TRX96043.1"/>
    </source>
</evidence>
<dbReference type="PRINTS" id="PR00081">
    <property type="entry name" value="GDHRDH"/>
</dbReference>
<reference evidence="5" key="1">
    <citation type="submission" date="2019-06" db="EMBL/GenBank/DDBJ databases">
        <title>Draft genome sequence of the griseofulvin-producing fungus Xylaria cubensis strain G536.</title>
        <authorList>
            <person name="Mead M.E."/>
            <person name="Raja H.A."/>
            <person name="Steenwyk J.L."/>
            <person name="Knowles S.L."/>
            <person name="Oberlies N.H."/>
            <person name="Rokas A."/>
        </authorList>
    </citation>
    <scope>NUCLEOTIDE SEQUENCE [LARGE SCALE GENOMIC DNA]</scope>
    <source>
        <strain evidence="5">G536</strain>
    </source>
</reference>
<accession>A0A553I774</accession>
<comment type="similarity">
    <text evidence="1">Belongs to the short-chain dehydrogenases/reductases (SDR) family.</text>
</comment>
<protein>
    <submittedName>
        <fullName evidence="4">Uncharacterized protein</fullName>
    </submittedName>
</protein>
<keyword evidence="5" id="KW-1185">Reference proteome</keyword>
<feature type="region of interest" description="Disordered" evidence="3">
    <location>
        <begin position="1"/>
        <end position="20"/>
    </location>
</feature>
<dbReference type="Gene3D" id="3.40.50.720">
    <property type="entry name" value="NAD(P)-binding Rossmann-like Domain"/>
    <property type="match status" value="1"/>
</dbReference>
<dbReference type="Proteomes" id="UP000319160">
    <property type="component" value="Unassembled WGS sequence"/>
</dbReference>
<dbReference type="PANTHER" id="PTHR24320:SF272">
    <property type="entry name" value="NAD(P)-BINDING ROSSMANN-FOLD SUPERFAMILY PROTEIN"/>
    <property type="match status" value="1"/>
</dbReference>
<comment type="caution">
    <text evidence="4">The sequence shown here is derived from an EMBL/GenBank/DDBJ whole genome shotgun (WGS) entry which is preliminary data.</text>
</comment>
<dbReference type="STRING" id="2512241.A0A553I774"/>
<dbReference type="EMBL" id="VFLP01000013">
    <property type="protein sequence ID" value="TRX96043.1"/>
    <property type="molecule type" value="Genomic_DNA"/>
</dbReference>
<evidence type="ECO:0000256" key="1">
    <source>
        <dbReference type="ARBA" id="ARBA00006484"/>
    </source>
</evidence>
<keyword evidence="2" id="KW-0560">Oxidoreductase</keyword>
<dbReference type="OrthoDB" id="191139at2759"/>
<dbReference type="InterPro" id="IPR002347">
    <property type="entry name" value="SDR_fam"/>
</dbReference>
<evidence type="ECO:0000256" key="2">
    <source>
        <dbReference type="ARBA" id="ARBA00023002"/>
    </source>
</evidence>
<gene>
    <name evidence="4" type="ORF">FHL15_003185</name>
</gene>
<dbReference type="Pfam" id="PF00106">
    <property type="entry name" value="adh_short"/>
    <property type="match status" value="1"/>
</dbReference>
<sequence>MSRYSEAHRNPKGAGDGRPTALQIIQDEGLTGKLGGKACMVTGVSSGIGIETMRALYATGAHVFGMVRNLEKGQQVVERVKAETRGGEITLIELDLASLSSVRKAVEGFVHRNKTLNVLVNNAGIVRAPQGRTEDCFETHLGTNHLGHFYLFQLLKPVLLASSTSEFPSRVVVVSSMGHRCGPVRFDDYNFNKDPYDPWLAYGQSKTANIHIANEIERRYGPQGLHATSVNPGLVMSAMSETVSPEDAEKWSDPAMFAILKSPEQGAATSVYAAISEEWKHKGGKYLSDCVEQGPTRHPDNPMHFGDEGYATWAFDLDAEKRLWRESLRMVGLDCDGDGDEPWTFL</sequence>
<evidence type="ECO:0000313" key="5">
    <source>
        <dbReference type="Proteomes" id="UP000319160"/>
    </source>
</evidence>
<dbReference type="InterPro" id="IPR036291">
    <property type="entry name" value="NAD(P)-bd_dom_sf"/>
</dbReference>
<dbReference type="GO" id="GO:0016491">
    <property type="term" value="F:oxidoreductase activity"/>
    <property type="evidence" value="ECO:0007669"/>
    <property type="project" value="UniProtKB-KW"/>
</dbReference>
<dbReference type="AlphaFoldDB" id="A0A553I774"/>
<evidence type="ECO:0000256" key="3">
    <source>
        <dbReference type="SAM" id="MobiDB-lite"/>
    </source>
</evidence>
<dbReference type="SUPFAM" id="SSF51735">
    <property type="entry name" value="NAD(P)-binding Rossmann-fold domains"/>
    <property type="match status" value="1"/>
</dbReference>
<name>A0A553I774_9PEZI</name>
<organism evidence="4 5">
    <name type="scientific">Xylaria flabelliformis</name>
    <dbReference type="NCBI Taxonomy" id="2512241"/>
    <lineage>
        <taxon>Eukaryota</taxon>
        <taxon>Fungi</taxon>
        <taxon>Dikarya</taxon>
        <taxon>Ascomycota</taxon>
        <taxon>Pezizomycotina</taxon>
        <taxon>Sordariomycetes</taxon>
        <taxon>Xylariomycetidae</taxon>
        <taxon>Xylariales</taxon>
        <taxon>Xylariaceae</taxon>
        <taxon>Xylaria</taxon>
    </lineage>
</organism>
<dbReference type="PANTHER" id="PTHR24320">
    <property type="entry name" value="RETINOL DEHYDROGENASE"/>
    <property type="match status" value="1"/>
</dbReference>